<dbReference type="eggNOG" id="COG1522">
    <property type="taxonomic scope" value="Bacteria"/>
</dbReference>
<dbReference type="PANTHER" id="PTHR30154:SF34">
    <property type="entry name" value="TRANSCRIPTIONAL REGULATOR AZLB"/>
    <property type="match status" value="1"/>
</dbReference>
<accession>K9ZX67</accession>
<name>K9ZX67_DEIPD</name>
<evidence type="ECO:0000313" key="6">
    <source>
        <dbReference type="Proteomes" id="UP000010467"/>
    </source>
</evidence>
<proteinExistence type="predicted"/>
<dbReference type="EMBL" id="CP003382">
    <property type="protein sequence ID" value="AFZ65789.1"/>
    <property type="molecule type" value="Genomic_DNA"/>
</dbReference>
<dbReference type="PATRIC" id="fig|937777.3.peg.194"/>
<sequence>MLAIVLRERRIIHRDMAQYQLDETDRQILQVLQERGRIANTELADEVGLTPAPCLRRVKRLEDEGFITGYVALLDAQKVGRDLTVFVHVTLDKQTKSAFTTFAEKMRAQQEVLECYFCLGEYDFLLKVVVPDLTTYQRFLIDVLAAMPEVSNTNSTIAAKQEKHTTRLPLGSA</sequence>
<keyword evidence="2" id="KW-0238">DNA-binding</keyword>
<dbReference type="STRING" id="937777.Deipe_0186"/>
<dbReference type="Pfam" id="PF13412">
    <property type="entry name" value="HTH_24"/>
    <property type="match status" value="1"/>
</dbReference>
<keyword evidence="6" id="KW-1185">Reference proteome</keyword>
<protein>
    <submittedName>
        <fullName evidence="5">Transcriptional regulator</fullName>
    </submittedName>
</protein>
<dbReference type="InterPro" id="IPR011008">
    <property type="entry name" value="Dimeric_a/b-barrel"/>
</dbReference>
<evidence type="ECO:0000259" key="4">
    <source>
        <dbReference type="PROSITE" id="PS50956"/>
    </source>
</evidence>
<reference evidence="6" key="1">
    <citation type="submission" date="2012-03" db="EMBL/GenBank/DDBJ databases">
        <title>Complete sequence of chromosome of Deinococcus peraridilitoris DSM 19664.</title>
        <authorList>
            <person name="Lucas S."/>
            <person name="Copeland A."/>
            <person name="Lapidus A."/>
            <person name="Glavina del Rio T."/>
            <person name="Dalin E."/>
            <person name="Tice H."/>
            <person name="Bruce D."/>
            <person name="Goodwin L."/>
            <person name="Pitluck S."/>
            <person name="Peters L."/>
            <person name="Mikhailova N."/>
            <person name="Lu M."/>
            <person name="Kyrpides N."/>
            <person name="Mavromatis K."/>
            <person name="Ivanova N."/>
            <person name="Brettin T."/>
            <person name="Detter J.C."/>
            <person name="Han C."/>
            <person name="Larimer F."/>
            <person name="Land M."/>
            <person name="Hauser L."/>
            <person name="Markowitz V."/>
            <person name="Cheng J.-F."/>
            <person name="Hugenholtz P."/>
            <person name="Woyke T."/>
            <person name="Wu D."/>
            <person name="Pukall R."/>
            <person name="Steenblock K."/>
            <person name="Brambilla E."/>
            <person name="Klenk H.-P."/>
            <person name="Eisen J.A."/>
        </authorList>
    </citation>
    <scope>NUCLEOTIDE SEQUENCE [LARGE SCALE GENOMIC DNA]</scope>
    <source>
        <strain evidence="6">DSM 19664 / LMG 22246 / CIP 109416 / KR-200</strain>
    </source>
</reference>
<dbReference type="AlphaFoldDB" id="K9ZX67"/>
<dbReference type="InterPro" id="IPR011991">
    <property type="entry name" value="ArsR-like_HTH"/>
</dbReference>
<dbReference type="InterPro" id="IPR019885">
    <property type="entry name" value="Tscrpt_reg_HTH_AsnC-type_CS"/>
</dbReference>
<dbReference type="InterPro" id="IPR036388">
    <property type="entry name" value="WH-like_DNA-bd_sf"/>
</dbReference>
<dbReference type="SUPFAM" id="SSF46785">
    <property type="entry name" value="Winged helix' DNA-binding domain"/>
    <property type="match status" value="1"/>
</dbReference>
<dbReference type="Gene3D" id="1.10.10.10">
    <property type="entry name" value="Winged helix-like DNA-binding domain superfamily/Winged helix DNA-binding domain"/>
    <property type="match status" value="1"/>
</dbReference>
<dbReference type="Gene3D" id="3.30.70.920">
    <property type="match status" value="1"/>
</dbReference>
<dbReference type="PRINTS" id="PR00033">
    <property type="entry name" value="HTHASNC"/>
</dbReference>
<dbReference type="InterPro" id="IPR019888">
    <property type="entry name" value="Tscrpt_reg_AsnC-like"/>
</dbReference>
<dbReference type="Proteomes" id="UP000010467">
    <property type="component" value="Chromosome"/>
</dbReference>
<dbReference type="GO" id="GO:0005829">
    <property type="term" value="C:cytosol"/>
    <property type="evidence" value="ECO:0007669"/>
    <property type="project" value="TreeGrafter"/>
</dbReference>
<dbReference type="KEGG" id="dpd:Deipe_0186"/>
<evidence type="ECO:0000313" key="5">
    <source>
        <dbReference type="EMBL" id="AFZ65789.1"/>
    </source>
</evidence>
<keyword evidence="1" id="KW-0805">Transcription regulation</keyword>
<dbReference type="HOGENOM" id="CLU_091233_0_3_0"/>
<dbReference type="GO" id="GO:0043565">
    <property type="term" value="F:sequence-specific DNA binding"/>
    <property type="evidence" value="ECO:0007669"/>
    <property type="project" value="InterPro"/>
</dbReference>
<evidence type="ECO:0000256" key="1">
    <source>
        <dbReference type="ARBA" id="ARBA00023015"/>
    </source>
</evidence>
<dbReference type="InterPro" id="IPR036390">
    <property type="entry name" value="WH_DNA-bd_sf"/>
</dbReference>
<evidence type="ECO:0000256" key="2">
    <source>
        <dbReference type="ARBA" id="ARBA00023125"/>
    </source>
</evidence>
<dbReference type="InterPro" id="IPR019887">
    <property type="entry name" value="Tscrpt_reg_AsnC/Lrp_C"/>
</dbReference>
<dbReference type="PROSITE" id="PS00519">
    <property type="entry name" value="HTH_ASNC_1"/>
    <property type="match status" value="1"/>
</dbReference>
<dbReference type="PROSITE" id="PS50956">
    <property type="entry name" value="HTH_ASNC_2"/>
    <property type="match status" value="1"/>
</dbReference>
<dbReference type="SMART" id="SM00344">
    <property type="entry name" value="HTH_ASNC"/>
    <property type="match status" value="1"/>
</dbReference>
<evidence type="ECO:0000256" key="3">
    <source>
        <dbReference type="ARBA" id="ARBA00023163"/>
    </source>
</evidence>
<dbReference type="InterPro" id="IPR000485">
    <property type="entry name" value="AsnC-type_HTH_dom"/>
</dbReference>
<dbReference type="PANTHER" id="PTHR30154">
    <property type="entry name" value="LEUCINE-RESPONSIVE REGULATORY PROTEIN"/>
    <property type="match status" value="1"/>
</dbReference>
<keyword evidence="3" id="KW-0804">Transcription</keyword>
<dbReference type="GO" id="GO:0043200">
    <property type="term" value="P:response to amino acid"/>
    <property type="evidence" value="ECO:0007669"/>
    <property type="project" value="TreeGrafter"/>
</dbReference>
<dbReference type="SUPFAM" id="SSF54909">
    <property type="entry name" value="Dimeric alpha+beta barrel"/>
    <property type="match status" value="1"/>
</dbReference>
<feature type="domain" description="HTH asnC-type" evidence="4">
    <location>
        <begin position="21"/>
        <end position="82"/>
    </location>
</feature>
<gene>
    <name evidence="5" type="ordered locus">Deipe_0186</name>
</gene>
<dbReference type="CDD" id="cd00090">
    <property type="entry name" value="HTH_ARSR"/>
    <property type="match status" value="1"/>
</dbReference>
<dbReference type="Pfam" id="PF01037">
    <property type="entry name" value="AsnC_trans_reg"/>
    <property type="match status" value="1"/>
</dbReference>
<organism evidence="5 6">
    <name type="scientific">Deinococcus peraridilitoris (strain DSM 19664 / LMG 22246 / CIP 109416 / KR-200)</name>
    <dbReference type="NCBI Taxonomy" id="937777"/>
    <lineage>
        <taxon>Bacteria</taxon>
        <taxon>Thermotogati</taxon>
        <taxon>Deinococcota</taxon>
        <taxon>Deinococci</taxon>
        <taxon>Deinococcales</taxon>
        <taxon>Deinococcaceae</taxon>
        <taxon>Deinococcus</taxon>
    </lineage>
</organism>